<dbReference type="InterPro" id="IPR041492">
    <property type="entry name" value="HAD_2"/>
</dbReference>
<dbReference type="InterPro" id="IPR023214">
    <property type="entry name" value="HAD_sf"/>
</dbReference>
<keyword evidence="6 10" id="KW-0479">Metal-binding</keyword>
<evidence type="ECO:0000313" key="11">
    <source>
        <dbReference type="EMBL" id="SHM80183.1"/>
    </source>
</evidence>
<comment type="catalytic activity">
    <reaction evidence="1 10">
        <text>2-phosphoglycolate + H2O = glycolate + phosphate</text>
        <dbReference type="Rhea" id="RHEA:14369"/>
        <dbReference type="ChEBI" id="CHEBI:15377"/>
        <dbReference type="ChEBI" id="CHEBI:29805"/>
        <dbReference type="ChEBI" id="CHEBI:43474"/>
        <dbReference type="ChEBI" id="CHEBI:58033"/>
        <dbReference type="EC" id="3.1.3.18"/>
    </reaction>
</comment>
<dbReference type="PROSITE" id="PS01228">
    <property type="entry name" value="COF_1"/>
    <property type="match status" value="1"/>
</dbReference>
<evidence type="ECO:0000256" key="6">
    <source>
        <dbReference type="ARBA" id="ARBA00022723"/>
    </source>
</evidence>
<evidence type="ECO:0000256" key="7">
    <source>
        <dbReference type="ARBA" id="ARBA00022801"/>
    </source>
</evidence>
<evidence type="ECO:0000256" key="3">
    <source>
        <dbReference type="ARBA" id="ARBA00004818"/>
    </source>
</evidence>
<dbReference type="EC" id="3.1.3.18" evidence="5 10"/>
<dbReference type="OrthoDB" id="9793014at2"/>
<dbReference type="PANTHER" id="PTHR43434:SF1">
    <property type="entry name" value="PHOSPHOGLYCOLATE PHOSPHATASE"/>
    <property type="match status" value="1"/>
</dbReference>
<dbReference type="NCBIfam" id="TIGR01549">
    <property type="entry name" value="HAD-SF-IA-v1"/>
    <property type="match status" value="1"/>
</dbReference>
<comment type="pathway">
    <text evidence="3 10">Organic acid metabolism; glycolate biosynthesis; glycolate from 2-phosphoglycolate: step 1/1.</text>
</comment>
<keyword evidence="12" id="KW-1185">Reference proteome</keyword>
<evidence type="ECO:0000256" key="2">
    <source>
        <dbReference type="ARBA" id="ARBA00001946"/>
    </source>
</evidence>
<comment type="cofactor">
    <cofactor evidence="2 10">
        <name>Mg(2+)</name>
        <dbReference type="ChEBI" id="CHEBI:18420"/>
    </cofactor>
</comment>
<sequence>MPVLVFDLDGTLVSSMDDLTATLNAVLVKAGYQAIAPESVRTMIGHGAKVLLQRGLTANGVDWTEESLAPLYRDFLDYYEANIAVHTRPFPGVIDALESFRAEGWKLAVCTNKVERLTLPLMEALDLTRHFDTIVGGDTFSKAKPDAEPVLGAIARAGGSADGSIMIGDSVTDIDAARAARIPVVAVDFGYTPVPVTELGPDVVISHFNELAGAISRIRADQPA</sequence>
<evidence type="ECO:0000256" key="4">
    <source>
        <dbReference type="ARBA" id="ARBA00006171"/>
    </source>
</evidence>
<dbReference type="InterPro" id="IPR050155">
    <property type="entry name" value="HAD-like_hydrolase_sf"/>
</dbReference>
<comment type="function">
    <text evidence="10">Specifically catalyzes the dephosphorylation of 2-phosphoglycolate. Is involved in the dissimilation of the intracellular 2-phosphoglycolate formed during the DNA repair of 3'-phosphoglycolate ends, a major class of DNA lesions induced by oxidative stress.</text>
</comment>
<dbReference type="InterPro" id="IPR006439">
    <property type="entry name" value="HAD-SF_hydro_IA"/>
</dbReference>
<feature type="binding site" evidence="10">
    <location>
        <position position="9"/>
    </location>
    <ligand>
        <name>Mg(2+)</name>
        <dbReference type="ChEBI" id="CHEBI:18420"/>
    </ligand>
</feature>
<evidence type="ECO:0000256" key="8">
    <source>
        <dbReference type="ARBA" id="ARBA00022842"/>
    </source>
</evidence>
<reference evidence="11 12" key="1">
    <citation type="submission" date="2016-11" db="EMBL/GenBank/DDBJ databases">
        <authorList>
            <person name="Jaros S."/>
            <person name="Januszkiewicz K."/>
            <person name="Wedrychowicz H."/>
        </authorList>
    </citation>
    <scope>NUCLEOTIDE SEQUENCE [LARGE SCALE GENOMIC DNA]</scope>
    <source>
        <strain evidence="11 12">DSM 22153</strain>
    </source>
</reference>
<dbReference type="InterPro" id="IPR037512">
    <property type="entry name" value="PGPase_prok"/>
</dbReference>
<dbReference type="RefSeq" id="WP_073014362.1">
    <property type="nucleotide sequence ID" value="NZ_FRBW01000003.1"/>
</dbReference>
<feature type="active site" description="Nucleophile" evidence="10">
    <location>
        <position position="7"/>
    </location>
</feature>
<evidence type="ECO:0000256" key="10">
    <source>
        <dbReference type="HAMAP-Rule" id="MF_00495"/>
    </source>
</evidence>
<dbReference type="SUPFAM" id="SSF56784">
    <property type="entry name" value="HAD-like"/>
    <property type="match status" value="1"/>
</dbReference>
<comment type="similarity">
    <text evidence="4 10">Belongs to the HAD-like hydrolase superfamily. CbbY/CbbZ/Gph/YieH family.</text>
</comment>
<protein>
    <recommendedName>
        <fullName evidence="5 10">Phosphoglycolate phosphatase</fullName>
        <shortName evidence="10">PGP</shortName>
        <shortName evidence="10">PGPase</shortName>
        <ecNumber evidence="5 10">3.1.3.18</ecNumber>
    </recommendedName>
</protein>
<dbReference type="GO" id="GO:0005975">
    <property type="term" value="P:carbohydrate metabolic process"/>
    <property type="evidence" value="ECO:0007669"/>
    <property type="project" value="InterPro"/>
</dbReference>
<dbReference type="GO" id="GO:0005829">
    <property type="term" value="C:cytosol"/>
    <property type="evidence" value="ECO:0007669"/>
    <property type="project" value="TreeGrafter"/>
</dbReference>
<dbReference type="Gene3D" id="1.10.150.240">
    <property type="entry name" value="Putative phosphatase, domain 2"/>
    <property type="match status" value="1"/>
</dbReference>
<dbReference type="NCBIfam" id="TIGR01449">
    <property type="entry name" value="PGP_bact"/>
    <property type="match status" value="1"/>
</dbReference>
<keyword evidence="7 10" id="KW-0378">Hydrolase</keyword>
<dbReference type="InterPro" id="IPR023198">
    <property type="entry name" value="PGP-like_dom2"/>
</dbReference>
<dbReference type="UniPathway" id="UPA00865">
    <property type="reaction ID" value="UER00834"/>
</dbReference>
<organism evidence="11 12">
    <name type="scientific">Roseibium suaedae</name>
    <dbReference type="NCBI Taxonomy" id="735517"/>
    <lineage>
        <taxon>Bacteria</taxon>
        <taxon>Pseudomonadati</taxon>
        <taxon>Pseudomonadota</taxon>
        <taxon>Alphaproteobacteria</taxon>
        <taxon>Hyphomicrobiales</taxon>
        <taxon>Stappiaceae</taxon>
        <taxon>Roseibium</taxon>
    </lineage>
</organism>
<dbReference type="InterPro" id="IPR036412">
    <property type="entry name" value="HAD-like_sf"/>
</dbReference>
<dbReference type="SFLD" id="SFLDS00003">
    <property type="entry name" value="Haloacid_Dehalogenase"/>
    <property type="match status" value="1"/>
</dbReference>
<dbReference type="EMBL" id="FRBW01000003">
    <property type="protein sequence ID" value="SHM80183.1"/>
    <property type="molecule type" value="Genomic_DNA"/>
</dbReference>
<gene>
    <name evidence="11" type="ORF">SAMN05444272_3278</name>
</gene>
<dbReference type="GO" id="GO:0008967">
    <property type="term" value="F:phosphoglycolate phosphatase activity"/>
    <property type="evidence" value="ECO:0007669"/>
    <property type="project" value="UniProtKB-UniRule"/>
</dbReference>
<keyword evidence="8 10" id="KW-0460">Magnesium</keyword>
<dbReference type="SFLD" id="SFLDG01129">
    <property type="entry name" value="C1.5:_HAD__Beta-PGM__Phosphata"/>
    <property type="match status" value="1"/>
</dbReference>
<dbReference type="AlphaFoldDB" id="A0A1M7LPT2"/>
<evidence type="ECO:0000256" key="1">
    <source>
        <dbReference type="ARBA" id="ARBA00000830"/>
    </source>
</evidence>
<feature type="binding site" evidence="10">
    <location>
        <position position="7"/>
    </location>
    <ligand>
        <name>Mg(2+)</name>
        <dbReference type="ChEBI" id="CHEBI:18420"/>
    </ligand>
</feature>
<dbReference type="GO" id="GO:0006281">
    <property type="term" value="P:DNA repair"/>
    <property type="evidence" value="ECO:0007669"/>
    <property type="project" value="TreeGrafter"/>
</dbReference>
<name>A0A1M7LPT2_9HYPH</name>
<dbReference type="STRING" id="735517.SAMN05444272_3278"/>
<evidence type="ECO:0000256" key="5">
    <source>
        <dbReference type="ARBA" id="ARBA00013078"/>
    </source>
</evidence>
<dbReference type="GO" id="GO:0046872">
    <property type="term" value="F:metal ion binding"/>
    <property type="evidence" value="ECO:0007669"/>
    <property type="project" value="UniProtKB-KW"/>
</dbReference>
<dbReference type="SFLD" id="SFLDG01135">
    <property type="entry name" value="C1.5.6:_HAD__Beta-PGM__Phospha"/>
    <property type="match status" value="1"/>
</dbReference>
<dbReference type="PANTHER" id="PTHR43434">
    <property type="entry name" value="PHOSPHOGLYCOLATE PHOSPHATASE"/>
    <property type="match status" value="1"/>
</dbReference>
<keyword evidence="9 10" id="KW-0119">Carbohydrate metabolism</keyword>
<accession>A0A1M7LPT2</accession>
<dbReference type="GO" id="GO:0046295">
    <property type="term" value="P:glycolate biosynthetic process"/>
    <property type="evidence" value="ECO:0007669"/>
    <property type="project" value="UniProtKB-UniRule"/>
</dbReference>
<dbReference type="HAMAP" id="MF_00495">
    <property type="entry name" value="GPH_hydrolase_bact"/>
    <property type="match status" value="1"/>
</dbReference>
<evidence type="ECO:0000256" key="9">
    <source>
        <dbReference type="ARBA" id="ARBA00023277"/>
    </source>
</evidence>
<dbReference type="Proteomes" id="UP000186002">
    <property type="component" value="Unassembled WGS sequence"/>
</dbReference>
<dbReference type="Pfam" id="PF13419">
    <property type="entry name" value="HAD_2"/>
    <property type="match status" value="1"/>
</dbReference>
<dbReference type="Gene3D" id="3.40.50.1000">
    <property type="entry name" value="HAD superfamily/HAD-like"/>
    <property type="match status" value="1"/>
</dbReference>
<dbReference type="PRINTS" id="PR00413">
    <property type="entry name" value="HADHALOGNASE"/>
</dbReference>
<proteinExistence type="inferred from homology"/>
<feature type="binding site" evidence="10">
    <location>
        <position position="169"/>
    </location>
    <ligand>
        <name>Mg(2+)</name>
        <dbReference type="ChEBI" id="CHEBI:18420"/>
    </ligand>
</feature>
<evidence type="ECO:0000313" key="12">
    <source>
        <dbReference type="Proteomes" id="UP000186002"/>
    </source>
</evidence>